<dbReference type="Proteomes" id="UP000770661">
    <property type="component" value="Unassembled WGS sequence"/>
</dbReference>
<protein>
    <submittedName>
        <fullName evidence="1">Nitric oxide synthase, endothelial</fullName>
    </submittedName>
</protein>
<dbReference type="EMBL" id="JACEEZ010007520">
    <property type="protein sequence ID" value="KAG0723988.1"/>
    <property type="molecule type" value="Genomic_DNA"/>
</dbReference>
<accession>A0A8J4YCA8</accession>
<comment type="caution">
    <text evidence="1">The sequence shown here is derived from an EMBL/GenBank/DDBJ whole genome shotgun (WGS) entry which is preliminary data.</text>
</comment>
<gene>
    <name evidence="1" type="primary">Nos3</name>
    <name evidence="1" type="ORF">GWK47_041563</name>
</gene>
<dbReference type="InterPro" id="IPR036119">
    <property type="entry name" value="NOS_N_sf"/>
</dbReference>
<sequence length="101" mass="11410">MRLARGGERRYGEAKKGEKLCGDEGTCTRNQCNGALMFPRKAGNEPRSSEEVLKLAKDFIDEYYQSIKRTQSVSPQGAGLNEARRFYLKGHRNNEGVERVV</sequence>
<reference evidence="1" key="1">
    <citation type="submission" date="2020-07" db="EMBL/GenBank/DDBJ databases">
        <title>The High-quality genome of the commercially important snow crab, Chionoecetes opilio.</title>
        <authorList>
            <person name="Jeong J.-H."/>
            <person name="Ryu S."/>
        </authorList>
    </citation>
    <scope>NUCLEOTIDE SEQUENCE</scope>
    <source>
        <strain evidence="1">MADBK_172401_WGS</strain>
        <tissue evidence="1">Digestive gland</tissue>
    </source>
</reference>
<evidence type="ECO:0000313" key="1">
    <source>
        <dbReference type="EMBL" id="KAG0723988.1"/>
    </source>
</evidence>
<dbReference type="GO" id="GO:0004517">
    <property type="term" value="F:nitric-oxide synthase activity"/>
    <property type="evidence" value="ECO:0007669"/>
    <property type="project" value="InterPro"/>
</dbReference>
<evidence type="ECO:0000313" key="2">
    <source>
        <dbReference type="Proteomes" id="UP000770661"/>
    </source>
</evidence>
<organism evidence="1 2">
    <name type="scientific">Chionoecetes opilio</name>
    <name type="common">Atlantic snow crab</name>
    <name type="synonym">Cancer opilio</name>
    <dbReference type="NCBI Taxonomy" id="41210"/>
    <lineage>
        <taxon>Eukaryota</taxon>
        <taxon>Metazoa</taxon>
        <taxon>Ecdysozoa</taxon>
        <taxon>Arthropoda</taxon>
        <taxon>Crustacea</taxon>
        <taxon>Multicrustacea</taxon>
        <taxon>Malacostraca</taxon>
        <taxon>Eumalacostraca</taxon>
        <taxon>Eucarida</taxon>
        <taxon>Decapoda</taxon>
        <taxon>Pleocyemata</taxon>
        <taxon>Brachyura</taxon>
        <taxon>Eubrachyura</taxon>
        <taxon>Majoidea</taxon>
        <taxon>Majidae</taxon>
        <taxon>Chionoecetes</taxon>
    </lineage>
</organism>
<dbReference type="Gene3D" id="3.90.340.10">
    <property type="entry name" value="Nitric Oxide Synthase, Chain A, domain 1"/>
    <property type="match status" value="1"/>
</dbReference>
<dbReference type="GO" id="GO:0006809">
    <property type="term" value="P:nitric oxide biosynthetic process"/>
    <property type="evidence" value="ECO:0007669"/>
    <property type="project" value="InterPro"/>
</dbReference>
<dbReference type="SUPFAM" id="SSF56512">
    <property type="entry name" value="Nitric oxide (NO) synthase oxygenase domain"/>
    <property type="match status" value="1"/>
</dbReference>
<dbReference type="AlphaFoldDB" id="A0A8J4YCA8"/>
<keyword evidence="2" id="KW-1185">Reference proteome</keyword>
<proteinExistence type="predicted"/>
<dbReference type="OrthoDB" id="1688044at2759"/>
<name>A0A8J4YCA8_CHIOP</name>
<dbReference type="InterPro" id="IPR044943">
    <property type="entry name" value="NOS_dom_1"/>
</dbReference>